<dbReference type="SUPFAM" id="SSF117281">
    <property type="entry name" value="Kelch motif"/>
    <property type="match status" value="1"/>
</dbReference>
<keyword evidence="1" id="KW-0677">Repeat</keyword>
<dbReference type="Proteomes" id="UP000265618">
    <property type="component" value="Unassembled WGS sequence"/>
</dbReference>
<sequence>MDLASMFGFPSHVPTSKLAPTVQNLTIDPSCGPLPQGMLAPLSPSQVLCVSEEQGEGSHTSILTLHTGDAGTDTDTDTPSGRVTWEAVPCDLNVGRSVNYRTTANFREFTSFIHTRSCTSLTHIGGEVFMFGGVATAADMFSCRGRPHPAMSEMHVYDIATRQWRQVPKGAGGDVDVEWPEARCIHAAYEDMGRLVIAGGHGLRGDLSCVWAYNPSTEVWQRQEDLPHVMRSPTCVCIGPSPHILSTADRGRGRHITHCMTYPPDHRHWVDELDVPFTERCVGALVHGEHMVVLTRRPDMTQMGVQYQAHGYHLVKAGWEEWGTVTEVPNFSRSSPPAQMMPGLPPCAMCVMDPGHALLVTGTSNVCIIYTTAPGVI</sequence>
<dbReference type="EMBL" id="BDIP01000743">
    <property type="protein sequence ID" value="GIQ82580.1"/>
    <property type="molecule type" value="Genomic_DNA"/>
</dbReference>
<evidence type="ECO:0000313" key="4">
    <source>
        <dbReference type="Proteomes" id="UP000265618"/>
    </source>
</evidence>
<accession>A0A9K3CUC2</accession>
<dbReference type="PANTHER" id="PTHR47435">
    <property type="entry name" value="KELCH REPEAT PROTEIN (AFU_ORTHOLOGUE AFUA_5G12780)"/>
    <property type="match status" value="1"/>
</dbReference>
<proteinExistence type="predicted"/>
<gene>
    <name evidence="3" type="ORF">KIPB_003742</name>
</gene>
<evidence type="ECO:0000256" key="2">
    <source>
        <dbReference type="ARBA" id="ARBA00023004"/>
    </source>
</evidence>
<comment type="caution">
    <text evidence="3">The sequence shown here is derived from an EMBL/GenBank/DDBJ whole genome shotgun (WGS) entry which is preliminary data.</text>
</comment>
<dbReference type="AlphaFoldDB" id="A0A9K3CUC2"/>
<evidence type="ECO:0008006" key="5">
    <source>
        <dbReference type="Google" id="ProtNLM"/>
    </source>
</evidence>
<keyword evidence="2" id="KW-0408">Iron</keyword>
<reference evidence="3 4" key="1">
    <citation type="journal article" date="2018" name="PLoS ONE">
        <title>The draft genome of Kipferlia bialata reveals reductive genome evolution in fornicate parasites.</title>
        <authorList>
            <person name="Tanifuji G."/>
            <person name="Takabayashi S."/>
            <person name="Kume K."/>
            <person name="Takagi M."/>
            <person name="Nakayama T."/>
            <person name="Kamikawa R."/>
            <person name="Inagaki Y."/>
            <person name="Hashimoto T."/>
        </authorList>
    </citation>
    <scope>NUCLEOTIDE SEQUENCE [LARGE SCALE GENOMIC DNA]</scope>
    <source>
        <strain evidence="3">NY0173</strain>
    </source>
</reference>
<organism evidence="3 4">
    <name type="scientific">Kipferlia bialata</name>
    <dbReference type="NCBI Taxonomy" id="797122"/>
    <lineage>
        <taxon>Eukaryota</taxon>
        <taxon>Metamonada</taxon>
        <taxon>Carpediemonas-like organisms</taxon>
        <taxon>Kipferlia</taxon>
    </lineage>
</organism>
<keyword evidence="4" id="KW-1185">Reference proteome</keyword>
<dbReference type="PANTHER" id="PTHR47435:SF4">
    <property type="entry name" value="KELCH REPEAT PROTEIN (AFU_ORTHOLOGUE AFUA_5G12780)"/>
    <property type="match status" value="1"/>
</dbReference>
<dbReference type="InterPro" id="IPR015915">
    <property type="entry name" value="Kelch-typ_b-propeller"/>
</dbReference>
<protein>
    <recommendedName>
        <fullName evidence="5">Kelch repeat type 1</fullName>
    </recommendedName>
</protein>
<dbReference type="OrthoDB" id="10001928at2759"/>
<evidence type="ECO:0000256" key="1">
    <source>
        <dbReference type="ARBA" id="ARBA00022737"/>
    </source>
</evidence>
<dbReference type="GO" id="GO:0019760">
    <property type="term" value="P:glucosinolate metabolic process"/>
    <property type="evidence" value="ECO:0007669"/>
    <property type="project" value="UniProtKB-ARBA"/>
</dbReference>
<evidence type="ECO:0000313" key="3">
    <source>
        <dbReference type="EMBL" id="GIQ82580.1"/>
    </source>
</evidence>
<name>A0A9K3CUC2_9EUKA</name>
<dbReference type="Gene3D" id="2.120.10.80">
    <property type="entry name" value="Kelch-type beta propeller"/>
    <property type="match status" value="1"/>
</dbReference>